<dbReference type="GO" id="GO:0006270">
    <property type="term" value="P:DNA replication initiation"/>
    <property type="evidence" value="ECO:0007669"/>
    <property type="project" value="TreeGrafter"/>
</dbReference>
<dbReference type="Pfam" id="PF12738">
    <property type="entry name" value="PTCB-BRCT"/>
    <property type="match status" value="2"/>
</dbReference>
<keyword evidence="1" id="KW-0677">Repeat</keyword>
<feature type="region of interest" description="Disordered" evidence="2">
    <location>
        <begin position="540"/>
        <end position="652"/>
    </location>
</feature>
<dbReference type="STRING" id="77020.A0A0M8MR05"/>
<reference evidence="4 5" key="1">
    <citation type="submission" date="2015-07" db="EMBL/GenBank/DDBJ databases">
        <title>Draft Genome Sequence of Malassezia furfur CBS1878 and Malassezia pachydermatis CBS1879.</title>
        <authorList>
            <person name="Triana S."/>
            <person name="Ohm R."/>
            <person name="Gonzalez A."/>
            <person name="DeCock H."/>
            <person name="Restrepo S."/>
            <person name="Celis A."/>
        </authorList>
    </citation>
    <scope>NUCLEOTIDE SEQUENCE [LARGE SCALE GENOMIC DNA]</scope>
    <source>
        <strain evidence="4 5">CBS 1879</strain>
    </source>
</reference>
<dbReference type="EMBL" id="LGAV01000011">
    <property type="protein sequence ID" value="KOS12574.1"/>
    <property type="molecule type" value="Genomic_DNA"/>
</dbReference>
<dbReference type="GeneID" id="28729220"/>
<feature type="compositionally biased region" description="Polar residues" evidence="2">
    <location>
        <begin position="606"/>
        <end position="619"/>
    </location>
</feature>
<dbReference type="GO" id="GO:0033314">
    <property type="term" value="P:mitotic DNA replication checkpoint signaling"/>
    <property type="evidence" value="ECO:0007669"/>
    <property type="project" value="TreeGrafter"/>
</dbReference>
<dbReference type="PROSITE" id="PS50172">
    <property type="entry name" value="BRCT"/>
    <property type="match status" value="3"/>
</dbReference>
<feature type="domain" description="BRCT" evidence="3">
    <location>
        <begin position="155"/>
        <end position="270"/>
    </location>
</feature>
<evidence type="ECO:0000256" key="2">
    <source>
        <dbReference type="SAM" id="MobiDB-lite"/>
    </source>
</evidence>
<dbReference type="AlphaFoldDB" id="A0A0M8MR05"/>
<dbReference type="VEuPathDB" id="FungiDB:Malapachy_2858"/>
<dbReference type="OrthoDB" id="251770at2759"/>
<feature type="region of interest" description="Disordered" evidence="2">
    <location>
        <begin position="1"/>
        <end position="48"/>
    </location>
</feature>
<feature type="domain" description="BRCT" evidence="3">
    <location>
        <begin position="63"/>
        <end position="134"/>
    </location>
</feature>
<sequence length="677" mass="74248">MSTNRWQRTHRSIKIPNVKLRPPTARPPTEADLAGAEDDAHFRRTRDRGVTSGAHAAADFCGTSTMPLRGVVLSFTGLPDKRELMTMAEQMGARVTANLTSDVTHLVASRPGSDKYRAAVQFHMHVVRPEWLYRIREAWLAGDDHMAWEAWADEWRLRPLEGLCIALSGIASAERAPLIAQMERLGATWAPKLVWDGSVTHIVCGDASTRPRKGVEQVVAQRTLAAQVGASAAALSPAMTAAMQLHLVHRAWLDDCATTGVLLPEAEYDALQPPTPDVWALRVRSRMDQARARPNLQRTESVPVTATITARPANDMLSHVVAAHATTSPAPASQPRGSLVTWSRESRFASVPPPLHPAQRPATGTTTAATSGLFAAVPMYVDMDDDEKTRRVVTAVEKAGGTIVDEAAQAMYAIRPLTSMPSTSAQHDVTHHWLELCLYEERVMAPTIHPALRPTHRSLPLTEARGWRIAMSGVDRQSPMYFHTCAAVQALGAQVHDVLSKQTTHLLCTDEARHGPKAQKATEWHIPLVDIAWLESLLHPTANPTSPPSRAEPTTWQRTVSDEKVAPVRTFTRTLSDSFTPGDGESVPRRRARPRRYGPTRLGGASSLTTESSVWSDTAWTPPPAPPDDEPISSTPVDLPASHVLYDDPAARREQTRLRALVEDMTAEPSRIKRPKT</sequence>
<evidence type="ECO:0000256" key="1">
    <source>
        <dbReference type="ARBA" id="ARBA00022737"/>
    </source>
</evidence>
<evidence type="ECO:0000259" key="3">
    <source>
        <dbReference type="PROSITE" id="PS50172"/>
    </source>
</evidence>
<name>A0A0M8MR05_9BASI</name>
<organism evidence="4 5">
    <name type="scientific">Malassezia pachydermatis</name>
    <dbReference type="NCBI Taxonomy" id="77020"/>
    <lineage>
        <taxon>Eukaryota</taxon>
        <taxon>Fungi</taxon>
        <taxon>Dikarya</taxon>
        <taxon>Basidiomycota</taxon>
        <taxon>Ustilaginomycotina</taxon>
        <taxon>Malasseziomycetes</taxon>
        <taxon>Malasseziales</taxon>
        <taxon>Malasseziaceae</taxon>
        <taxon>Malassezia</taxon>
    </lineage>
</organism>
<protein>
    <recommendedName>
        <fullName evidence="3">BRCT domain-containing protein</fullName>
    </recommendedName>
</protein>
<dbReference type="PANTHER" id="PTHR13561">
    <property type="entry name" value="DNA REPLICATION REGULATOR DPB11-RELATED"/>
    <property type="match status" value="1"/>
</dbReference>
<dbReference type="RefSeq" id="XP_017990206.1">
    <property type="nucleotide sequence ID" value="XM_018137344.1"/>
</dbReference>
<dbReference type="Proteomes" id="UP000037751">
    <property type="component" value="Unassembled WGS sequence"/>
</dbReference>
<dbReference type="GO" id="GO:0007095">
    <property type="term" value="P:mitotic G2 DNA damage checkpoint signaling"/>
    <property type="evidence" value="ECO:0007669"/>
    <property type="project" value="TreeGrafter"/>
</dbReference>
<feature type="domain" description="BRCT" evidence="3">
    <location>
        <begin position="488"/>
        <end position="534"/>
    </location>
</feature>
<feature type="compositionally biased region" description="Basic residues" evidence="2">
    <location>
        <begin position="589"/>
        <end position="598"/>
    </location>
</feature>
<dbReference type="InterPro" id="IPR001357">
    <property type="entry name" value="BRCT_dom"/>
</dbReference>
<dbReference type="SMART" id="SM00292">
    <property type="entry name" value="BRCT"/>
    <property type="match status" value="3"/>
</dbReference>
<dbReference type="SUPFAM" id="SSF52113">
    <property type="entry name" value="BRCT domain"/>
    <property type="match status" value="3"/>
</dbReference>
<dbReference type="PANTHER" id="PTHR13561:SF20">
    <property type="entry name" value="DNA TOPOISOMERASE 2-BINDING PROTEIN 1"/>
    <property type="match status" value="1"/>
</dbReference>
<evidence type="ECO:0000313" key="4">
    <source>
        <dbReference type="EMBL" id="KOS12574.1"/>
    </source>
</evidence>
<comment type="caution">
    <text evidence="4">The sequence shown here is derived from an EMBL/GenBank/DDBJ whole genome shotgun (WGS) entry which is preliminary data.</text>
</comment>
<proteinExistence type="predicted"/>
<dbReference type="Gene3D" id="3.40.50.10190">
    <property type="entry name" value="BRCT domain"/>
    <property type="match status" value="4"/>
</dbReference>
<keyword evidence="5" id="KW-1185">Reference proteome</keyword>
<gene>
    <name evidence="4" type="ORF">Malapachy_2858</name>
</gene>
<evidence type="ECO:0000313" key="5">
    <source>
        <dbReference type="Proteomes" id="UP000037751"/>
    </source>
</evidence>
<dbReference type="InterPro" id="IPR036420">
    <property type="entry name" value="BRCT_dom_sf"/>
</dbReference>
<accession>A0A0M8MR05</accession>